<evidence type="ECO:0000259" key="7">
    <source>
        <dbReference type="PROSITE" id="PS50928"/>
    </source>
</evidence>
<dbReference type="EMBL" id="CP051461">
    <property type="protein sequence ID" value="QJC57736.1"/>
    <property type="molecule type" value="Genomic_DNA"/>
</dbReference>
<evidence type="ECO:0000256" key="5">
    <source>
        <dbReference type="ARBA" id="ARBA00023136"/>
    </source>
</evidence>
<feature type="transmembrane region" description="Helical" evidence="6">
    <location>
        <begin position="146"/>
        <end position="169"/>
    </location>
</feature>
<keyword evidence="4 6" id="KW-1133">Transmembrane helix</keyword>
<comment type="similarity">
    <text evidence="6">Belongs to the binding-protein-dependent transport system permease family.</text>
</comment>
<keyword evidence="3 6" id="KW-0812">Transmembrane</keyword>
<evidence type="ECO:0000256" key="2">
    <source>
        <dbReference type="ARBA" id="ARBA00022448"/>
    </source>
</evidence>
<dbReference type="InterPro" id="IPR000515">
    <property type="entry name" value="MetI-like"/>
</dbReference>
<evidence type="ECO:0000256" key="6">
    <source>
        <dbReference type="RuleBase" id="RU363032"/>
    </source>
</evidence>
<evidence type="ECO:0000256" key="3">
    <source>
        <dbReference type="ARBA" id="ARBA00022692"/>
    </source>
</evidence>
<dbReference type="Pfam" id="PF00528">
    <property type="entry name" value="BPD_transp_1"/>
    <property type="match status" value="1"/>
</dbReference>
<feature type="transmembrane region" description="Helical" evidence="6">
    <location>
        <begin position="181"/>
        <end position="202"/>
    </location>
</feature>
<dbReference type="AlphaFoldDB" id="A0A6H2HE47"/>
<dbReference type="CDD" id="cd06261">
    <property type="entry name" value="TM_PBP2"/>
    <property type="match status" value="1"/>
</dbReference>
<accession>A0A6H2HE47</accession>
<keyword evidence="9" id="KW-1185">Reference proteome</keyword>
<feature type="transmembrane region" description="Helical" evidence="6">
    <location>
        <begin position="20"/>
        <end position="46"/>
    </location>
</feature>
<gene>
    <name evidence="8" type="primary">opuBB_1</name>
    <name evidence="8" type="ORF">HC248_03066</name>
</gene>
<evidence type="ECO:0000313" key="9">
    <source>
        <dbReference type="Proteomes" id="UP000502041"/>
    </source>
</evidence>
<dbReference type="PANTHER" id="PTHR30177:SF4">
    <property type="entry name" value="OSMOPROTECTANT IMPORT PERMEASE PROTEIN OSMW"/>
    <property type="match status" value="1"/>
</dbReference>
<dbReference type="GO" id="GO:0005886">
    <property type="term" value="C:plasma membrane"/>
    <property type="evidence" value="ECO:0007669"/>
    <property type="project" value="UniProtKB-SubCell"/>
</dbReference>
<protein>
    <submittedName>
        <fullName evidence="8">Choline transport system permease protein OpuBB</fullName>
    </submittedName>
</protein>
<sequence length="213" mass="22391">MLLETWQYLMEHPDRFSDALLTHVQLSISALLLAAMLCFPAAIVAVRRERLALGFVNVANVLRTLPSLALLALLMPLLGTGFAPSLFALTLIALPPLLTHSITGLRGVDADLVDAAIGMGMTRRELLFKLQLPLALPTLFAGLRTAAVQVISGAVLASFIGGGGLGDFITAGIAGMSMAQLLVGAIPVALMALLADYFFGALQRLMTSPGLRA</sequence>
<feature type="domain" description="ABC transmembrane type-1" evidence="7">
    <location>
        <begin position="20"/>
        <end position="199"/>
    </location>
</feature>
<dbReference type="Proteomes" id="UP000502041">
    <property type="component" value="Chromosome"/>
</dbReference>
<keyword evidence="5 6" id="KW-0472">Membrane</keyword>
<dbReference type="PANTHER" id="PTHR30177">
    <property type="entry name" value="GLYCINE BETAINE/L-PROLINE TRANSPORT SYSTEM PERMEASE PROTEIN PROW"/>
    <property type="match status" value="1"/>
</dbReference>
<dbReference type="PROSITE" id="PS50928">
    <property type="entry name" value="ABC_TM1"/>
    <property type="match status" value="1"/>
</dbReference>
<dbReference type="GO" id="GO:0055085">
    <property type="term" value="P:transmembrane transport"/>
    <property type="evidence" value="ECO:0007669"/>
    <property type="project" value="InterPro"/>
</dbReference>
<evidence type="ECO:0000256" key="4">
    <source>
        <dbReference type="ARBA" id="ARBA00022989"/>
    </source>
</evidence>
<keyword evidence="2 6" id="KW-0813">Transport</keyword>
<dbReference type="RefSeq" id="WP_168923207.1">
    <property type="nucleotide sequence ID" value="NZ_CP051461.1"/>
</dbReference>
<dbReference type="InterPro" id="IPR035906">
    <property type="entry name" value="MetI-like_sf"/>
</dbReference>
<evidence type="ECO:0000256" key="1">
    <source>
        <dbReference type="ARBA" id="ARBA00004651"/>
    </source>
</evidence>
<proteinExistence type="inferred from homology"/>
<dbReference type="InterPro" id="IPR051204">
    <property type="entry name" value="ABC_transp_perm/SBD"/>
</dbReference>
<dbReference type="KEGG" id="pvac:HC248_03066"/>
<feature type="transmembrane region" description="Helical" evidence="6">
    <location>
        <begin position="67"/>
        <end position="94"/>
    </location>
</feature>
<dbReference type="GO" id="GO:0031460">
    <property type="term" value="P:glycine betaine transport"/>
    <property type="evidence" value="ECO:0007669"/>
    <property type="project" value="TreeGrafter"/>
</dbReference>
<dbReference type="Gene3D" id="1.10.3720.10">
    <property type="entry name" value="MetI-like"/>
    <property type="match status" value="1"/>
</dbReference>
<name>A0A6H2HE47_9BURK</name>
<evidence type="ECO:0000313" key="8">
    <source>
        <dbReference type="EMBL" id="QJC57736.1"/>
    </source>
</evidence>
<dbReference type="SUPFAM" id="SSF161098">
    <property type="entry name" value="MetI-like"/>
    <property type="match status" value="1"/>
</dbReference>
<comment type="subcellular location">
    <subcellularLocation>
        <location evidence="1 6">Cell membrane</location>
        <topology evidence="1 6">Multi-pass membrane protein</topology>
    </subcellularLocation>
</comment>
<reference evidence="8 9" key="1">
    <citation type="submission" date="2020-04" db="EMBL/GenBank/DDBJ databases">
        <title>Complete genome of a Psychrophilic, Marine, Gas Vacuolate Bacterium Polaromonas vacuolata KCTC 22033T.</title>
        <authorList>
            <person name="Hwang K."/>
            <person name="Kim K.M."/>
        </authorList>
    </citation>
    <scope>NUCLEOTIDE SEQUENCE [LARGE SCALE GENOMIC DNA]</scope>
    <source>
        <strain evidence="8 9">KCTC 22033</strain>
    </source>
</reference>
<organism evidence="8 9">
    <name type="scientific">Polaromonas vacuolata</name>
    <dbReference type="NCBI Taxonomy" id="37448"/>
    <lineage>
        <taxon>Bacteria</taxon>
        <taxon>Pseudomonadati</taxon>
        <taxon>Pseudomonadota</taxon>
        <taxon>Betaproteobacteria</taxon>
        <taxon>Burkholderiales</taxon>
        <taxon>Comamonadaceae</taxon>
        <taxon>Polaromonas</taxon>
    </lineage>
</organism>